<dbReference type="AlphaFoldDB" id="G8Y3L0"/>
<sequence>MGQRTQAWLRSSPEKPVLAGHRAQQIAPVSPCRSVRPSADTGGRRTSGGSGGRLRWGVFNAPAPTLREFSLPPSQEQGSSPNNMAPGTPQRSGRIWRMHSGGSLQSRTRREKRERGSIIRASSAAWGERRDR</sequence>
<dbReference type="Proteomes" id="UP000005222">
    <property type="component" value="Chromosome M"/>
</dbReference>
<feature type="region of interest" description="Disordered" evidence="1">
    <location>
        <begin position="1"/>
        <end position="132"/>
    </location>
</feature>
<dbReference type="HOGENOM" id="CLU_1917825_0_0_1"/>
<evidence type="ECO:0000313" key="2">
    <source>
        <dbReference type="EMBL" id="CCE85278.1"/>
    </source>
</evidence>
<name>G8Y3L0_PICSO</name>
<gene>
    <name evidence="2" type="primary">Piso0_004861</name>
    <name evidence="2" type="ORF">GNLVRS01_PISO0M02608g</name>
</gene>
<organism evidence="2 3">
    <name type="scientific">Pichia sorbitophila (strain ATCC MYA-4447 / BCRC 22081 / CBS 7064 / NBRC 10061 / NRRL Y-12695)</name>
    <name type="common">Hybrid yeast</name>
    <dbReference type="NCBI Taxonomy" id="559304"/>
    <lineage>
        <taxon>Eukaryota</taxon>
        <taxon>Fungi</taxon>
        <taxon>Dikarya</taxon>
        <taxon>Ascomycota</taxon>
        <taxon>Saccharomycotina</taxon>
        <taxon>Pichiomycetes</taxon>
        <taxon>Debaryomycetaceae</taxon>
        <taxon>Millerozyma</taxon>
    </lineage>
</organism>
<evidence type="ECO:0000313" key="3">
    <source>
        <dbReference type="Proteomes" id="UP000005222"/>
    </source>
</evidence>
<proteinExistence type="predicted"/>
<feature type="compositionally biased region" description="Polar residues" evidence="1">
    <location>
        <begin position="72"/>
        <end position="91"/>
    </location>
</feature>
<evidence type="ECO:0000256" key="1">
    <source>
        <dbReference type="SAM" id="MobiDB-lite"/>
    </source>
</evidence>
<dbReference type="EMBL" id="FO082047">
    <property type="protein sequence ID" value="CCE85278.1"/>
    <property type="molecule type" value="Genomic_DNA"/>
</dbReference>
<reference evidence="2 3" key="1">
    <citation type="journal article" date="2012" name="G3 (Bethesda)">
        <title>Pichia sorbitophila, an interspecies yeast hybrid reveals early steps of genome resolution following polyploidization.</title>
        <authorList>
            <person name="Leh Louis V."/>
            <person name="Despons L."/>
            <person name="Friedrich A."/>
            <person name="Martin T."/>
            <person name="Durrens P."/>
            <person name="Casaregola S."/>
            <person name="Neuveglise C."/>
            <person name="Fairhead C."/>
            <person name="Marck C."/>
            <person name="Cruz J.A."/>
            <person name="Straub M.L."/>
            <person name="Kugler V."/>
            <person name="Sacerdot C."/>
            <person name="Uzunov Z."/>
            <person name="Thierry A."/>
            <person name="Weiss S."/>
            <person name="Bleykasten C."/>
            <person name="De Montigny J."/>
            <person name="Jacques N."/>
            <person name="Jung P."/>
            <person name="Lemaire M."/>
            <person name="Mallet S."/>
            <person name="Morel G."/>
            <person name="Richard G.F."/>
            <person name="Sarkar A."/>
            <person name="Savel G."/>
            <person name="Schacherer J."/>
            <person name="Seret M.L."/>
            <person name="Talla E."/>
            <person name="Samson G."/>
            <person name="Jubin C."/>
            <person name="Poulain J."/>
            <person name="Vacherie B."/>
            <person name="Barbe V."/>
            <person name="Pelletier E."/>
            <person name="Sherman D.J."/>
            <person name="Westhof E."/>
            <person name="Weissenbach J."/>
            <person name="Baret P.V."/>
            <person name="Wincker P."/>
            <person name="Gaillardin C."/>
            <person name="Dujon B."/>
            <person name="Souciet J.L."/>
        </authorList>
    </citation>
    <scope>NUCLEOTIDE SEQUENCE [LARGE SCALE GENOMIC DNA]</scope>
    <source>
        <strain evidence="3">ATCC MYA-4447 / BCRC 22081 / CBS 7064 / NBRC 10061 / NRRL Y-12695</strain>
    </source>
</reference>
<protein>
    <submittedName>
        <fullName evidence="2">Piso0_004861 protein</fullName>
    </submittedName>
</protein>
<keyword evidence="3" id="KW-1185">Reference proteome</keyword>
<dbReference type="InParanoid" id="G8Y3L0"/>
<feature type="compositionally biased region" description="Gly residues" evidence="1">
    <location>
        <begin position="45"/>
        <end position="54"/>
    </location>
</feature>
<accession>G8Y3L0</accession>